<dbReference type="SUPFAM" id="SSF53850">
    <property type="entry name" value="Periplasmic binding protein-like II"/>
    <property type="match status" value="1"/>
</dbReference>
<feature type="signal peptide" evidence="2">
    <location>
        <begin position="1"/>
        <end position="21"/>
    </location>
</feature>
<evidence type="ECO:0000256" key="2">
    <source>
        <dbReference type="SAM" id="SignalP"/>
    </source>
</evidence>
<sequence length="486" mass="52469" precursor="true">MKRKKLVSVMMASAMVLGLTACGGSGGGTDSTTAGTSKETKAETAAGSETAAGDETKAAGDTAASGDAKTITFTFRDDGQGEKSALWQWIQDGYDSWDKKDSVKLNISPIVASEGDYFAKIALQLQDPSTCPDLVCEDTFQLPNDVSAGYLTDLSDYVKDYTEWNDGTYYESMKNGVSKDGKPYGIPYCTDTRGLWYNKDIFKQAGLPEDWAPKSWQDVLDACKTIKEKVPDVVPFWCNSGVATGEATSMQTYEMLLYGTGERLIDDSGKWIVKSQGMLDSLNFLNDIYSNGYGPSLSKVLNGQASNTSAREYLPQGKLAISLDGSWITGNWEDTGASPWPEAKDVMGFAPMPTSTGQEPGTITLAGGWALSIPENSDAKDITFEFIKHLMDPSIYTKAVIAQGNIATRTDVAKDADYSAKPFKQISTDFLATAEFRPQNDQYSTVSTSIQSMVEAVVSGTSPEDAIAQYGTEVKRAVGDDNTVEK</sequence>
<dbReference type="OrthoDB" id="9795467at2"/>
<dbReference type="EMBL" id="QGQD01000001">
    <property type="protein sequence ID" value="TLD03052.1"/>
    <property type="molecule type" value="Genomic_DNA"/>
</dbReference>
<accession>A0A4U8QD52</accession>
<keyword evidence="4" id="KW-1185">Reference proteome</keyword>
<evidence type="ECO:0000313" key="3">
    <source>
        <dbReference type="EMBL" id="TLD03052.1"/>
    </source>
</evidence>
<proteinExistence type="predicted"/>
<comment type="caution">
    <text evidence="3">The sequence shown here is derived from an EMBL/GenBank/DDBJ whole genome shotgun (WGS) entry which is preliminary data.</text>
</comment>
<dbReference type="Pfam" id="PF01547">
    <property type="entry name" value="SBP_bac_1"/>
    <property type="match status" value="1"/>
</dbReference>
<dbReference type="PANTHER" id="PTHR43649:SF14">
    <property type="entry name" value="BLR3389 PROTEIN"/>
    <property type="match status" value="1"/>
</dbReference>
<evidence type="ECO:0000256" key="1">
    <source>
        <dbReference type="SAM" id="MobiDB-lite"/>
    </source>
</evidence>
<dbReference type="PANTHER" id="PTHR43649">
    <property type="entry name" value="ARABINOSE-BINDING PROTEIN-RELATED"/>
    <property type="match status" value="1"/>
</dbReference>
<keyword evidence="2" id="KW-0732">Signal</keyword>
<dbReference type="AlphaFoldDB" id="A0A4U8QD52"/>
<feature type="region of interest" description="Disordered" evidence="1">
    <location>
        <begin position="25"/>
        <end position="63"/>
    </location>
</feature>
<dbReference type="Gene3D" id="3.40.190.10">
    <property type="entry name" value="Periplasmic binding protein-like II"/>
    <property type="match status" value="2"/>
</dbReference>
<name>A0A4U8QD52_9FIRM</name>
<dbReference type="PROSITE" id="PS51257">
    <property type="entry name" value="PROKAR_LIPOPROTEIN"/>
    <property type="match status" value="1"/>
</dbReference>
<dbReference type="Proteomes" id="UP000306509">
    <property type="component" value="Unassembled WGS sequence"/>
</dbReference>
<reference evidence="3 4" key="1">
    <citation type="journal article" date="2019" name="Anaerobe">
        <title>Detection of Robinsoniella peoriensis in multiple bone samples of a trauma patient.</title>
        <authorList>
            <person name="Schrottner P."/>
            <person name="Hartwich K."/>
            <person name="Bunk B."/>
            <person name="Schober I."/>
            <person name="Helbig S."/>
            <person name="Rudolph W.W."/>
            <person name="Gunzer F."/>
        </authorList>
    </citation>
    <scope>NUCLEOTIDE SEQUENCE [LARGE SCALE GENOMIC DNA]</scope>
    <source>
        <strain evidence="3 4">DSM 106044</strain>
    </source>
</reference>
<dbReference type="RefSeq" id="WP_027296874.1">
    <property type="nucleotide sequence ID" value="NZ_CABMJZ010000074.1"/>
</dbReference>
<dbReference type="InterPro" id="IPR050490">
    <property type="entry name" value="Bact_solute-bd_prot1"/>
</dbReference>
<gene>
    <name evidence="3" type="primary">mdxE_1</name>
    <name evidence="3" type="ORF">DSM106044_00076</name>
</gene>
<protein>
    <submittedName>
        <fullName evidence="3">Maltodextrin-binding protein MdxE</fullName>
    </submittedName>
</protein>
<dbReference type="STRING" id="180332.GCA_000797495_02604"/>
<organism evidence="3 4">
    <name type="scientific">Robinsoniella peoriensis</name>
    <dbReference type="NCBI Taxonomy" id="180332"/>
    <lineage>
        <taxon>Bacteria</taxon>
        <taxon>Bacillati</taxon>
        <taxon>Bacillota</taxon>
        <taxon>Clostridia</taxon>
        <taxon>Lachnospirales</taxon>
        <taxon>Lachnospiraceae</taxon>
        <taxon>Robinsoniella</taxon>
    </lineage>
</organism>
<feature type="chain" id="PRO_5038623363" evidence="2">
    <location>
        <begin position="22"/>
        <end position="486"/>
    </location>
</feature>
<evidence type="ECO:0000313" key="4">
    <source>
        <dbReference type="Proteomes" id="UP000306509"/>
    </source>
</evidence>
<dbReference type="InterPro" id="IPR006059">
    <property type="entry name" value="SBP"/>
</dbReference>
<feature type="compositionally biased region" description="Low complexity" evidence="1">
    <location>
        <begin position="43"/>
        <end position="53"/>
    </location>
</feature>